<comment type="subcellular location">
    <subcellularLocation>
        <location evidence="1">Cell membrane</location>
        <topology evidence="1">Multi-pass membrane protein</topology>
    </subcellularLocation>
</comment>
<feature type="transmembrane region" description="Helical" evidence="7">
    <location>
        <begin position="152"/>
        <end position="180"/>
    </location>
</feature>
<dbReference type="CDD" id="cd06173">
    <property type="entry name" value="MFS_MefA_like"/>
    <property type="match status" value="1"/>
</dbReference>
<dbReference type="InterPro" id="IPR010290">
    <property type="entry name" value="TM_effector"/>
</dbReference>
<evidence type="ECO:0000256" key="6">
    <source>
        <dbReference type="ARBA" id="ARBA00023136"/>
    </source>
</evidence>
<keyword evidence="2" id="KW-0813">Transport</keyword>
<dbReference type="GO" id="GO:0005886">
    <property type="term" value="C:plasma membrane"/>
    <property type="evidence" value="ECO:0007669"/>
    <property type="project" value="UniProtKB-SubCell"/>
</dbReference>
<dbReference type="AlphaFoldDB" id="A0A967AWN4"/>
<evidence type="ECO:0000256" key="1">
    <source>
        <dbReference type="ARBA" id="ARBA00004651"/>
    </source>
</evidence>
<dbReference type="InterPro" id="IPR036259">
    <property type="entry name" value="MFS_trans_sf"/>
</dbReference>
<dbReference type="PANTHER" id="PTHR23513">
    <property type="entry name" value="INTEGRAL MEMBRANE EFFLUX PROTEIN-RELATED"/>
    <property type="match status" value="1"/>
</dbReference>
<feature type="transmembrane region" description="Helical" evidence="7">
    <location>
        <begin position="216"/>
        <end position="239"/>
    </location>
</feature>
<evidence type="ECO:0000313" key="9">
    <source>
        <dbReference type="EMBL" id="NHN54329.1"/>
    </source>
</evidence>
<evidence type="ECO:0000256" key="7">
    <source>
        <dbReference type="SAM" id="Phobius"/>
    </source>
</evidence>
<feature type="transmembrane region" description="Helical" evidence="7">
    <location>
        <begin position="302"/>
        <end position="321"/>
    </location>
</feature>
<dbReference type="SUPFAM" id="SSF103473">
    <property type="entry name" value="MFS general substrate transporter"/>
    <property type="match status" value="1"/>
</dbReference>
<comment type="caution">
    <text evidence="9">The sequence shown here is derived from an EMBL/GenBank/DDBJ whole genome shotgun (WGS) entry which is preliminary data.</text>
</comment>
<dbReference type="Pfam" id="PF05977">
    <property type="entry name" value="MFS_3"/>
    <property type="match status" value="1"/>
</dbReference>
<keyword evidence="10" id="KW-1185">Reference proteome</keyword>
<evidence type="ECO:0000259" key="8">
    <source>
        <dbReference type="PROSITE" id="PS50850"/>
    </source>
</evidence>
<feature type="transmembrane region" description="Helical" evidence="7">
    <location>
        <begin position="275"/>
        <end position="296"/>
    </location>
</feature>
<dbReference type="InterPro" id="IPR020846">
    <property type="entry name" value="MFS_dom"/>
</dbReference>
<keyword evidence="6 7" id="KW-0472">Membrane</keyword>
<proteinExistence type="predicted"/>
<dbReference type="GO" id="GO:0022857">
    <property type="term" value="F:transmembrane transporter activity"/>
    <property type="evidence" value="ECO:0007669"/>
    <property type="project" value="InterPro"/>
</dbReference>
<organism evidence="9 10">
    <name type="scientific">Metallococcus carri</name>
    <dbReference type="NCBI Taxonomy" id="1656884"/>
    <lineage>
        <taxon>Bacteria</taxon>
        <taxon>Bacillati</taxon>
        <taxon>Actinomycetota</taxon>
        <taxon>Actinomycetes</taxon>
        <taxon>Micrococcales</taxon>
        <taxon>Dermacoccaceae</taxon>
        <taxon>Metallococcus</taxon>
    </lineage>
</organism>
<feature type="transmembrane region" description="Helical" evidence="7">
    <location>
        <begin position="76"/>
        <end position="101"/>
    </location>
</feature>
<sequence length="399" mass="42615">MGAGFRWLVASSWTANIGDGIVLAAGPLLVASQTRNAVLVALAAILERLPYLLFGLHAGAFADRWDRRRTVIAADLARACVVLGLCVVIATGTVSIGWVYAALFLAGTAEVFSDSASRTLLPMLVDKADLGIGNARLQAGFLTANQLVGPPIGAFLFAVGHVVPFSVQALAVALGVVLISRIRLPSARGREQVDTHVRQDIVDGIRWLWSNAAVRTLALIIFVFNITWGAAWSVLVLWALDRLHIGTVGYGLLTTMVAIGGLLGTVSYDWLERRVPLATLMRICLTLEVLTHLALALTTIPWVAMVIMVIFGAYAFVWGTLGQTVRQRAVPTEFQGRVGSVYVTGLVAGLLVGQGLGGWIAQVWGLAAPFWFAFVGSGLTLVLVWRQLAHIAHADAHAT</sequence>
<reference evidence="9" key="1">
    <citation type="submission" date="2020-03" db="EMBL/GenBank/DDBJ databases">
        <title>Draft sequencing of Calidifontibacter sp. DB0510.</title>
        <authorList>
            <person name="Kim D.-U."/>
        </authorList>
    </citation>
    <scope>NUCLEOTIDE SEQUENCE</scope>
    <source>
        <strain evidence="9">DB0510</strain>
    </source>
</reference>
<protein>
    <submittedName>
        <fullName evidence="9">MFS transporter</fullName>
    </submittedName>
</protein>
<keyword evidence="4 7" id="KW-0812">Transmembrane</keyword>
<dbReference type="Proteomes" id="UP000744769">
    <property type="component" value="Unassembled WGS sequence"/>
</dbReference>
<dbReference type="Gene3D" id="1.20.1250.20">
    <property type="entry name" value="MFS general substrate transporter like domains"/>
    <property type="match status" value="1"/>
</dbReference>
<name>A0A967AWN4_9MICO</name>
<keyword evidence="3" id="KW-1003">Cell membrane</keyword>
<evidence type="ECO:0000256" key="2">
    <source>
        <dbReference type="ARBA" id="ARBA00022448"/>
    </source>
</evidence>
<dbReference type="PANTHER" id="PTHR23513:SF6">
    <property type="entry name" value="MAJOR FACILITATOR SUPERFAMILY ASSOCIATED DOMAIN-CONTAINING PROTEIN"/>
    <property type="match status" value="1"/>
</dbReference>
<feature type="transmembrane region" description="Helical" evidence="7">
    <location>
        <begin position="341"/>
        <end position="360"/>
    </location>
</feature>
<feature type="transmembrane region" description="Helical" evidence="7">
    <location>
        <begin position="37"/>
        <end position="56"/>
    </location>
</feature>
<feature type="transmembrane region" description="Helical" evidence="7">
    <location>
        <begin position="7"/>
        <end position="31"/>
    </location>
</feature>
<dbReference type="RefSeq" id="WP_166192594.1">
    <property type="nucleotide sequence ID" value="NZ_JAAOIV010000001.1"/>
</dbReference>
<keyword evidence="5 7" id="KW-1133">Transmembrane helix</keyword>
<dbReference type="PROSITE" id="PS50850">
    <property type="entry name" value="MFS"/>
    <property type="match status" value="1"/>
</dbReference>
<evidence type="ECO:0000256" key="4">
    <source>
        <dbReference type="ARBA" id="ARBA00022692"/>
    </source>
</evidence>
<feature type="transmembrane region" description="Helical" evidence="7">
    <location>
        <begin position="245"/>
        <end position="263"/>
    </location>
</feature>
<evidence type="ECO:0000313" key="10">
    <source>
        <dbReference type="Proteomes" id="UP000744769"/>
    </source>
</evidence>
<evidence type="ECO:0000256" key="5">
    <source>
        <dbReference type="ARBA" id="ARBA00022989"/>
    </source>
</evidence>
<evidence type="ECO:0000256" key="3">
    <source>
        <dbReference type="ARBA" id="ARBA00022475"/>
    </source>
</evidence>
<feature type="domain" description="Major facilitator superfamily (MFS) profile" evidence="8">
    <location>
        <begin position="213"/>
        <end position="399"/>
    </location>
</feature>
<gene>
    <name evidence="9" type="ORF">G9U51_00830</name>
</gene>
<feature type="transmembrane region" description="Helical" evidence="7">
    <location>
        <begin position="366"/>
        <end position="385"/>
    </location>
</feature>
<dbReference type="EMBL" id="JAAOIV010000001">
    <property type="protein sequence ID" value="NHN54329.1"/>
    <property type="molecule type" value="Genomic_DNA"/>
</dbReference>
<accession>A0A967AWN4</accession>